<dbReference type="Pfam" id="PF01796">
    <property type="entry name" value="OB_ChsH2_C"/>
    <property type="match status" value="1"/>
</dbReference>
<dbReference type="EMBL" id="JACSPW010000008">
    <property type="protein sequence ID" value="MBD8033396.1"/>
    <property type="molecule type" value="Genomic_DNA"/>
</dbReference>
<dbReference type="RefSeq" id="WP_191703952.1">
    <property type="nucleotide sequence ID" value="NZ_JACSPW010000008.1"/>
</dbReference>
<evidence type="ECO:0000313" key="4">
    <source>
        <dbReference type="Proteomes" id="UP000600565"/>
    </source>
</evidence>
<protein>
    <submittedName>
        <fullName evidence="3">OB-fold domain-containing protein</fullName>
    </submittedName>
</protein>
<organism evidence="3 4">
    <name type="scientific">Solibacillus merdavium</name>
    <dbReference type="NCBI Taxonomy" id="2762218"/>
    <lineage>
        <taxon>Bacteria</taxon>
        <taxon>Bacillati</taxon>
        <taxon>Bacillota</taxon>
        <taxon>Bacilli</taxon>
        <taxon>Bacillales</taxon>
        <taxon>Caryophanaceae</taxon>
        <taxon>Solibacillus</taxon>
    </lineage>
</organism>
<dbReference type="Gene3D" id="6.10.30.10">
    <property type="match status" value="1"/>
</dbReference>
<feature type="domain" description="ChsH2 C-terminal OB-fold" evidence="1">
    <location>
        <begin position="69"/>
        <end position="130"/>
    </location>
</feature>
<dbReference type="Pfam" id="PF12172">
    <property type="entry name" value="zf-ChsH2"/>
    <property type="match status" value="1"/>
</dbReference>
<accession>A0ABR8XN78</accession>
<dbReference type="InterPro" id="IPR022002">
    <property type="entry name" value="ChsH2_Znr"/>
</dbReference>
<gene>
    <name evidence="3" type="ORF">H9632_09970</name>
</gene>
<evidence type="ECO:0000259" key="2">
    <source>
        <dbReference type="Pfam" id="PF12172"/>
    </source>
</evidence>
<keyword evidence="4" id="KW-1185">Reference proteome</keyword>
<evidence type="ECO:0000313" key="3">
    <source>
        <dbReference type="EMBL" id="MBD8033396.1"/>
    </source>
</evidence>
<dbReference type="PANTHER" id="PTHR34075">
    <property type="entry name" value="BLR3430 PROTEIN"/>
    <property type="match status" value="1"/>
</dbReference>
<feature type="domain" description="ChsH2 rubredoxin-like zinc ribbon" evidence="2">
    <location>
        <begin position="24"/>
        <end position="56"/>
    </location>
</feature>
<evidence type="ECO:0000259" key="1">
    <source>
        <dbReference type="Pfam" id="PF01796"/>
    </source>
</evidence>
<dbReference type="InterPro" id="IPR002878">
    <property type="entry name" value="ChsH2_C"/>
</dbReference>
<sequence length="144" mass="16164">MNEETKVIYEKPIPLKNTYNAPYWDAADRHELNVQKCNTCGIYNHPPGPSCANCGSIEVTWENLGSNITGEVYTYIVSHRPFLPGFQNDLPTVIAVVHLEDYPDIKIIANVLNGNAETVSIGTKVKMVWVEATEERSIPQWVFA</sequence>
<proteinExistence type="predicted"/>
<dbReference type="InterPro" id="IPR012340">
    <property type="entry name" value="NA-bd_OB-fold"/>
</dbReference>
<dbReference type="SUPFAM" id="SSF50249">
    <property type="entry name" value="Nucleic acid-binding proteins"/>
    <property type="match status" value="1"/>
</dbReference>
<comment type="caution">
    <text evidence="3">The sequence shown here is derived from an EMBL/GenBank/DDBJ whole genome shotgun (WGS) entry which is preliminary data.</text>
</comment>
<name>A0ABR8XN78_9BACL</name>
<reference evidence="3 4" key="1">
    <citation type="submission" date="2020-08" db="EMBL/GenBank/DDBJ databases">
        <title>A Genomic Blueprint of the Chicken Gut Microbiome.</title>
        <authorList>
            <person name="Gilroy R."/>
            <person name="Ravi A."/>
            <person name="Getino M."/>
            <person name="Pursley I."/>
            <person name="Horton D.L."/>
            <person name="Alikhan N.-F."/>
            <person name="Baker D."/>
            <person name="Gharbi K."/>
            <person name="Hall N."/>
            <person name="Watson M."/>
            <person name="Adriaenssens E.M."/>
            <person name="Foster-Nyarko E."/>
            <person name="Jarju S."/>
            <person name="Secka A."/>
            <person name="Antonio M."/>
            <person name="Oren A."/>
            <person name="Chaudhuri R."/>
            <person name="La Ragione R.M."/>
            <person name="Hildebrand F."/>
            <person name="Pallen M.J."/>
        </authorList>
    </citation>
    <scope>NUCLEOTIDE SEQUENCE [LARGE SCALE GENOMIC DNA]</scope>
    <source>
        <strain evidence="3 4">Sa1YVA6</strain>
    </source>
</reference>
<dbReference type="Proteomes" id="UP000600565">
    <property type="component" value="Unassembled WGS sequence"/>
</dbReference>
<dbReference type="PANTHER" id="PTHR34075:SF5">
    <property type="entry name" value="BLR3430 PROTEIN"/>
    <property type="match status" value="1"/>
</dbReference>
<dbReference type="InterPro" id="IPR052513">
    <property type="entry name" value="Thioester_dehydratase-like"/>
</dbReference>